<protein>
    <submittedName>
        <fullName evidence="8">OmpA family protein</fullName>
    </submittedName>
</protein>
<organism evidence="8 9">
    <name type="scientific">Dyella kyungheensis</name>
    <dbReference type="NCBI Taxonomy" id="1242174"/>
    <lineage>
        <taxon>Bacteria</taxon>
        <taxon>Pseudomonadati</taxon>
        <taxon>Pseudomonadota</taxon>
        <taxon>Gammaproteobacteria</taxon>
        <taxon>Lysobacterales</taxon>
        <taxon>Rhodanobacteraceae</taxon>
        <taxon>Dyella</taxon>
    </lineage>
</organism>
<dbReference type="PANTHER" id="PTHR30329:SF21">
    <property type="entry name" value="LIPOPROTEIN YIAD-RELATED"/>
    <property type="match status" value="1"/>
</dbReference>
<sequence length="288" mass="31814">MRIHIKFFKVALLAAAFALTACGNVSRNVHKDGQSADSINWPAIRDTTPMHKDGTFPNLDNLARMHAGLNKQQVSDLIGYPHFSEGVWGVREWNYVFHFREPVESDHVVTCQFKILFDTDKLAQRFYWLPDECSRFQQPARAPAPLPAVVAPAVSTERFTLGSDALFAFDRAGPSDMSAEGRAKLDRLAEGIQQHAGQVQGVRVVGYTDRLGSDAYNDDLSQRRADTVKNYLVSRGVESSLIQAEGSGKRNPVAECAQAERSALIACLAANRRVEVLVSALKAETRVN</sequence>
<name>A0ABS2JNT3_9GAMM</name>
<feature type="signal peptide" evidence="6">
    <location>
        <begin position="1"/>
        <end position="21"/>
    </location>
</feature>
<dbReference type="InterPro" id="IPR006690">
    <property type="entry name" value="OMPA-like_CS"/>
</dbReference>
<dbReference type="RefSeq" id="WP_204635133.1">
    <property type="nucleotide sequence ID" value="NZ_JADIKC010000003.1"/>
</dbReference>
<evidence type="ECO:0000256" key="4">
    <source>
        <dbReference type="ARBA" id="ARBA00023237"/>
    </source>
</evidence>
<keyword evidence="3 5" id="KW-0472">Membrane</keyword>
<feature type="chain" id="PRO_5047407654" evidence="6">
    <location>
        <begin position="22"/>
        <end position="288"/>
    </location>
</feature>
<dbReference type="PROSITE" id="PS01068">
    <property type="entry name" value="OMPA_1"/>
    <property type="match status" value="1"/>
</dbReference>
<dbReference type="InterPro" id="IPR006664">
    <property type="entry name" value="OMP_bac"/>
</dbReference>
<gene>
    <name evidence="8" type="ORF">ISP20_05830</name>
</gene>
<evidence type="ECO:0000256" key="6">
    <source>
        <dbReference type="SAM" id="SignalP"/>
    </source>
</evidence>
<dbReference type="PANTHER" id="PTHR30329">
    <property type="entry name" value="STATOR ELEMENT OF FLAGELLAR MOTOR COMPLEX"/>
    <property type="match status" value="1"/>
</dbReference>
<dbReference type="EMBL" id="JADIKC010000003">
    <property type="protein sequence ID" value="MBM7120677.1"/>
    <property type="molecule type" value="Genomic_DNA"/>
</dbReference>
<dbReference type="Pfam" id="PF00691">
    <property type="entry name" value="OmpA"/>
    <property type="match status" value="1"/>
</dbReference>
<evidence type="ECO:0000313" key="8">
    <source>
        <dbReference type="EMBL" id="MBM7120677.1"/>
    </source>
</evidence>
<dbReference type="InterPro" id="IPR006665">
    <property type="entry name" value="OmpA-like"/>
</dbReference>
<reference evidence="8 9" key="1">
    <citation type="submission" date="2020-10" db="EMBL/GenBank/DDBJ databases">
        <title>Phylogeny of dyella-like bacteria.</title>
        <authorList>
            <person name="Fu J."/>
        </authorList>
    </citation>
    <scope>NUCLEOTIDE SEQUENCE [LARGE SCALE GENOMIC DNA]</scope>
    <source>
        <strain evidence="8 9">THG-B117</strain>
    </source>
</reference>
<comment type="subcellular location">
    <subcellularLocation>
        <location evidence="1">Cell outer membrane</location>
    </subcellularLocation>
</comment>
<dbReference type="SUPFAM" id="SSF103088">
    <property type="entry name" value="OmpA-like"/>
    <property type="match status" value="1"/>
</dbReference>
<proteinExistence type="predicted"/>
<dbReference type="PRINTS" id="PR01021">
    <property type="entry name" value="OMPADOMAIN"/>
</dbReference>
<dbReference type="InterPro" id="IPR050330">
    <property type="entry name" value="Bact_OuterMem_StrucFunc"/>
</dbReference>
<dbReference type="CDD" id="cd07185">
    <property type="entry name" value="OmpA_C-like"/>
    <property type="match status" value="1"/>
</dbReference>
<dbReference type="InterPro" id="IPR007450">
    <property type="entry name" value="BamE_dom"/>
</dbReference>
<accession>A0ABS2JNT3</accession>
<dbReference type="Gene3D" id="3.30.1450.10">
    <property type="match status" value="1"/>
</dbReference>
<dbReference type="Pfam" id="PF04355">
    <property type="entry name" value="BamE"/>
    <property type="match status" value="1"/>
</dbReference>
<dbReference type="Proteomes" id="UP001430065">
    <property type="component" value="Unassembled WGS sequence"/>
</dbReference>
<keyword evidence="2 6" id="KW-0732">Signal</keyword>
<evidence type="ECO:0000256" key="5">
    <source>
        <dbReference type="PROSITE-ProRule" id="PRU00473"/>
    </source>
</evidence>
<dbReference type="PROSITE" id="PS51257">
    <property type="entry name" value="PROKAR_LIPOPROTEIN"/>
    <property type="match status" value="1"/>
</dbReference>
<evidence type="ECO:0000256" key="3">
    <source>
        <dbReference type="ARBA" id="ARBA00023136"/>
    </source>
</evidence>
<dbReference type="InterPro" id="IPR036737">
    <property type="entry name" value="OmpA-like_sf"/>
</dbReference>
<keyword evidence="4" id="KW-0998">Cell outer membrane</keyword>
<evidence type="ECO:0000313" key="9">
    <source>
        <dbReference type="Proteomes" id="UP001430065"/>
    </source>
</evidence>
<evidence type="ECO:0000256" key="2">
    <source>
        <dbReference type="ARBA" id="ARBA00022729"/>
    </source>
</evidence>
<keyword evidence="9" id="KW-1185">Reference proteome</keyword>
<dbReference type="InterPro" id="IPR037873">
    <property type="entry name" value="BamE-like"/>
</dbReference>
<dbReference type="PROSITE" id="PS51123">
    <property type="entry name" value="OMPA_2"/>
    <property type="match status" value="1"/>
</dbReference>
<dbReference type="Gene3D" id="3.30.1330.60">
    <property type="entry name" value="OmpA-like domain"/>
    <property type="match status" value="1"/>
</dbReference>
<feature type="domain" description="OmpA-like" evidence="7">
    <location>
        <begin position="154"/>
        <end position="282"/>
    </location>
</feature>
<comment type="caution">
    <text evidence="8">The sequence shown here is derived from an EMBL/GenBank/DDBJ whole genome shotgun (WGS) entry which is preliminary data.</text>
</comment>
<evidence type="ECO:0000259" key="7">
    <source>
        <dbReference type="PROSITE" id="PS51123"/>
    </source>
</evidence>
<evidence type="ECO:0000256" key="1">
    <source>
        <dbReference type="ARBA" id="ARBA00004442"/>
    </source>
</evidence>